<dbReference type="FunFam" id="3.40.50.720:FF:000036">
    <property type="entry name" value="Glutathione-regulated potassium-efflux system protein KefB"/>
    <property type="match status" value="1"/>
</dbReference>
<feature type="transmembrane region" description="Helical" evidence="11">
    <location>
        <begin position="35"/>
        <end position="53"/>
    </location>
</feature>
<dbReference type="GO" id="GO:0008324">
    <property type="term" value="F:monoatomic cation transmembrane transporter activity"/>
    <property type="evidence" value="ECO:0007669"/>
    <property type="project" value="InterPro"/>
</dbReference>
<comment type="caution">
    <text evidence="13">The sequence shown here is derived from an EMBL/GenBank/DDBJ whole genome shotgun (WGS) entry which is preliminary data.</text>
</comment>
<keyword evidence="5" id="KW-0633">Potassium transport</keyword>
<keyword evidence="10 11" id="KW-0472">Membrane</keyword>
<reference evidence="13 14" key="1">
    <citation type="submission" date="2019-12" db="EMBL/GenBank/DDBJ databases">
        <title>Shinella granuli gen. nov., sp. nov., and proposal of the reclassification of Zoogloea ramigera ATCC 19623 as Shinella zoogloeoides sp. nov.</title>
        <authorList>
            <person name="Gao J."/>
        </authorList>
    </citation>
    <scope>NUCLEOTIDE SEQUENCE [LARGE SCALE GENOMIC DNA]</scope>
    <source>
        <strain evidence="13 14">DSM 287</strain>
    </source>
</reference>
<evidence type="ECO:0000256" key="9">
    <source>
        <dbReference type="ARBA" id="ARBA00023065"/>
    </source>
</evidence>
<feature type="transmembrane region" description="Helical" evidence="11">
    <location>
        <begin position="300"/>
        <end position="322"/>
    </location>
</feature>
<dbReference type="NCBIfam" id="TIGR00932">
    <property type="entry name" value="2a37"/>
    <property type="match status" value="1"/>
</dbReference>
<dbReference type="Gene3D" id="1.20.1530.20">
    <property type="match status" value="1"/>
</dbReference>
<accession>A0A6N8TCP1</accession>
<name>A0A6N8TCP1_SHIZO</name>
<dbReference type="InterPro" id="IPR038770">
    <property type="entry name" value="Na+/solute_symporter_sf"/>
</dbReference>
<dbReference type="AlphaFoldDB" id="A0A6N8TCP1"/>
<dbReference type="OrthoDB" id="9781411at2"/>
<keyword evidence="4" id="KW-0050">Antiport</keyword>
<dbReference type="InterPro" id="IPR004771">
    <property type="entry name" value="K/H_exchanger"/>
</dbReference>
<proteinExistence type="inferred from homology"/>
<gene>
    <name evidence="13" type="ORF">GR156_01615</name>
</gene>
<feature type="transmembrane region" description="Helical" evidence="11">
    <location>
        <begin position="334"/>
        <end position="356"/>
    </location>
</feature>
<evidence type="ECO:0000256" key="8">
    <source>
        <dbReference type="ARBA" id="ARBA00022989"/>
    </source>
</evidence>
<evidence type="ECO:0000256" key="10">
    <source>
        <dbReference type="ARBA" id="ARBA00023136"/>
    </source>
</evidence>
<keyword evidence="6 11" id="KW-0812">Transmembrane</keyword>
<dbReference type="RefSeq" id="WP_160784447.1">
    <property type="nucleotide sequence ID" value="NZ_CP086610.1"/>
</dbReference>
<feature type="transmembrane region" description="Helical" evidence="11">
    <location>
        <begin position="186"/>
        <end position="207"/>
    </location>
</feature>
<feature type="transmembrane region" description="Helical" evidence="11">
    <location>
        <begin position="116"/>
        <end position="135"/>
    </location>
</feature>
<dbReference type="InterPro" id="IPR006153">
    <property type="entry name" value="Cation/H_exchanger_TM"/>
</dbReference>
<dbReference type="GO" id="GO:0005886">
    <property type="term" value="C:plasma membrane"/>
    <property type="evidence" value="ECO:0007669"/>
    <property type="project" value="TreeGrafter"/>
</dbReference>
<evidence type="ECO:0000256" key="3">
    <source>
        <dbReference type="ARBA" id="ARBA00022448"/>
    </source>
</evidence>
<keyword evidence="8 11" id="KW-1133">Transmembrane helix</keyword>
<evidence type="ECO:0000256" key="1">
    <source>
        <dbReference type="ARBA" id="ARBA00004127"/>
    </source>
</evidence>
<evidence type="ECO:0000256" key="2">
    <source>
        <dbReference type="ARBA" id="ARBA00005551"/>
    </source>
</evidence>
<keyword evidence="9" id="KW-0406">Ion transport</keyword>
<feature type="domain" description="RCK N-terminal" evidence="12">
    <location>
        <begin position="403"/>
        <end position="519"/>
    </location>
</feature>
<dbReference type="PANTHER" id="PTHR46157">
    <property type="entry name" value="K(+) EFFLUX ANTIPORTER 3, CHLOROPLASTIC"/>
    <property type="match status" value="1"/>
</dbReference>
<evidence type="ECO:0000256" key="11">
    <source>
        <dbReference type="SAM" id="Phobius"/>
    </source>
</evidence>
<feature type="transmembrane region" description="Helical" evidence="11">
    <location>
        <begin position="12"/>
        <end position="28"/>
    </location>
</feature>
<dbReference type="SUPFAM" id="SSF51735">
    <property type="entry name" value="NAD(P)-binding Rossmann-fold domains"/>
    <property type="match status" value="1"/>
</dbReference>
<dbReference type="GO" id="GO:0012505">
    <property type="term" value="C:endomembrane system"/>
    <property type="evidence" value="ECO:0007669"/>
    <property type="project" value="UniProtKB-SubCell"/>
</dbReference>
<evidence type="ECO:0000259" key="12">
    <source>
        <dbReference type="PROSITE" id="PS51201"/>
    </source>
</evidence>
<feature type="transmembrane region" description="Helical" evidence="11">
    <location>
        <begin position="273"/>
        <end position="294"/>
    </location>
</feature>
<dbReference type="EMBL" id="WUML01000001">
    <property type="protein sequence ID" value="MXN98987.1"/>
    <property type="molecule type" value="Genomic_DNA"/>
</dbReference>
<evidence type="ECO:0000256" key="6">
    <source>
        <dbReference type="ARBA" id="ARBA00022692"/>
    </source>
</evidence>
<feature type="transmembrane region" description="Helical" evidence="11">
    <location>
        <begin position="156"/>
        <end position="180"/>
    </location>
</feature>
<evidence type="ECO:0000256" key="5">
    <source>
        <dbReference type="ARBA" id="ARBA00022538"/>
    </source>
</evidence>
<dbReference type="InterPro" id="IPR003148">
    <property type="entry name" value="RCK_N"/>
</dbReference>
<feature type="transmembrane region" description="Helical" evidence="11">
    <location>
        <begin position="59"/>
        <end position="78"/>
    </location>
</feature>
<dbReference type="InterPro" id="IPR036291">
    <property type="entry name" value="NAD(P)-bd_dom_sf"/>
</dbReference>
<dbReference type="GO" id="GO:0015297">
    <property type="term" value="F:antiporter activity"/>
    <property type="evidence" value="ECO:0007669"/>
    <property type="project" value="UniProtKB-KW"/>
</dbReference>
<evidence type="ECO:0000313" key="13">
    <source>
        <dbReference type="EMBL" id="MXN98987.1"/>
    </source>
</evidence>
<comment type="similarity">
    <text evidence="2">Belongs to the monovalent cation:proton antiporter 2 (CPA2) transporter (TC 2.A.37) family.</text>
</comment>
<evidence type="ECO:0000256" key="4">
    <source>
        <dbReference type="ARBA" id="ARBA00022449"/>
    </source>
</evidence>
<protein>
    <submittedName>
        <fullName evidence="13">Potassium transporter</fullName>
    </submittedName>
</protein>
<dbReference type="GO" id="GO:0006813">
    <property type="term" value="P:potassium ion transport"/>
    <property type="evidence" value="ECO:0007669"/>
    <property type="project" value="UniProtKB-KW"/>
</dbReference>
<dbReference type="PANTHER" id="PTHR46157:SF8">
    <property type="entry name" value="GLUTATHIONE-REGULATED POTASSIUM-EFFLUX SYSTEM PROTEIN"/>
    <property type="match status" value="1"/>
</dbReference>
<organism evidence="13 14">
    <name type="scientific">Shinella zoogloeoides</name>
    <name type="common">Crabtreella saccharophila</name>
    <dbReference type="NCBI Taxonomy" id="352475"/>
    <lineage>
        <taxon>Bacteria</taxon>
        <taxon>Pseudomonadati</taxon>
        <taxon>Pseudomonadota</taxon>
        <taxon>Alphaproteobacteria</taxon>
        <taxon>Hyphomicrobiales</taxon>
        <taxon>Rhizobiaceae</taxon>
        <taxon>Shinella</taxon>
    </lineage>
</organism>
<comment type="subcellular location">
    <subcellularLocation>
        <location evidence="1">Endomembrane system</location>
        <topology evidence="1">Multi-pass membrane protein</topology>
    </subcellularLocation>
</comment>
<dbReference type="Gene3D" id="3.40.50.720">
    <property type="entry name" value="NAD(P)-binding Rossmann-like Domain"/>
    <property type="match status" value="1"/>
</dbReference>
<keyword evidence="7" id="KW-0630">Potassium</keyword>
<dbReference type="Proteomes" id="UP000440304">
    <property type="component" value="Unassembled WGS sequence"/>
</dbReference>
<dbReference type="Pfam" id="PF02254">
    <property type="entry name" value="TrkA_N"/>
    <property type="match status" value="1"/>
</dbReference>
<feature type="transmembrane region" description="Helical" evidence="11">
    <location>
        <begin position="90"/>
        <end position="110"/>
    </location>
</feature>
<dbReference type="PROSITE" id="PS51201">
    <property type="entry name" value="RCK_N"/>
    <property type="match status" value="1"/>
</dbReference>
<feature type="transmembrane region" description="Helical" evidence="11">
    <location>
        <begin position="362"/>
        <end position="381"/>
    </location>
</feature>
<sequence length="608" mass="64384">MAAEANANDLTQVVVLLAAGVAAVPVFKKIGLGSVLGYLAAGLAIGPFGFGFFAEPQAIIHVAELGVVMFLFIIGLEMQPSKLWGMRKDIFGLGALQVLAAMAALTGIGLSFGFPLIPSFVAGTGFVLTSTAIVMQMLQERGTLSTLKGQRIIAILLFEDLAIVPLLAIVTLLGTGAAATDASERWMAIGIAIGAVFALVLAGRYLLNPLFRVLAASGAREVMTAAALLVVLGSALAMQVSGLSMAMGAFLAGVLLSESAFRHQLEADIEPFRGILLGLFFLGVGMAIDLTVIAANWKLVVASVIGYMIAKTVIIYIVARLVGTCHGESLERAVLMAQGGEFAFVLYAAAVAAGILNGEQNAILTATIIISMVLTPLMVMLHDRLAPKPQVSVEGLTLPENVEGTVLMIGFGRFGQIVSQPLLARGYTLSLIDKDAEFVRDASEFGFKVYYGDGSRIDILHAAGAATAKAILICIDDKDAAVKIAEVVHEEFPLVPLLARAYDRGHAIDLVHAGVDFQIRETFESAMLFSRETLKALGEDEELASEVVDEFRDTDRERFALETVGGIYAGRQLIRGNAQPADIVAARTGRVRAAAEEERQRHAEEGAN</sequence>
<keyword evidence="3" id="KW-0813">Transport</keyword>
<dbReference type="GO" id="GO:1902600">
    <property type="term" value="P:proton transmembrane transport"/>
    <property type="evidence" value="ECO:0007669"/>
    <property type="project" value="InterPro"/>
</dbReference>
<evidence type="ECO:0000256" key="7">
    <source>
        <dbReference type="ARBA" id="ARBA00022958"/>
    </source>
</evidence>
<dbReference type="Pfam" id="PF00999">
    <property type="entry name" value="Na_H_Exchanger"/>
    <property type="match status" value="1"/>
</dbReference>
<evidence type="ECO:0000313" key="14">
    <source>
        <dbReference type="Proteomes" id="UP000440304"/>
    </source>
</evidence>